<protein>
    <submittedName>
        <fullName evidence="1">GTP cyclohydrolase 1 type 2-like protein</fullName>
    </submittedName>
</protein>
<name>A0ABX8Z3Y2_9BACT</name>
<reference evidence="1 2" key="1">
    <citation type="submission" date="2020-01" db="EMBL/GenBank/DDBJ databases">
        <authorList>
            <person name="Sixt B."/>
            <person name="Schulz F."/>
            <person name="Kostanjsek R."/>
            <person name="Koestlbacher S."/>
            <person name="Collingro A."/>
            <person name="Toenshoff E."/>
            <person name="Horn M."/>
        </authorList>
    </citation>
    <scope>NUCLEOTIDE SEQUENCE [LARGE SCALE GENOMIC DNA]</scope>
    <source>
        <strain evidence="1 2">15C</strain>
    </source>
</reference>
<organism evidence="1 2">
    <name type="scientific">Candidatus Rhabdochlamydia porcellionis</name>
    <dbReference type="NCBI Taxonomy" id="225148"/>
    <lineage>
        <taxon>Bacteria</taxon>
        <taxon>Pseudomonadati</taxon>
        <taxon>Chlamydiota</taxon>
        <taxon>Chlamydiia</taxon>
        <taxon>Parachlamydiales</taxon>
        <taxon>Candidatus Rhabdochlamydiaceae</taxon>
        <taxon>Candidatus Rhabdochlamydia</taxon>
    </lineage>
</organism>
<dbReference type="InterPro" id="IPR015867">
    <property type="entry name" value="N-reg_PII/ATP_PRibTrfase_C"/>
</dbReference>
<gene>
    <name evidence="1" type="ORF">RHAB15C_0000912</name>
</gene>
<dbReference type="EMBL" id="CP075585">
    <property type="protein sequence ID" value="QZA59028.1"/>
    <property type="molecule type" value="Genomic_DNA"/>
</dbReference>
<dbReference type="Gene3D" id="3.30.70.120">
    <property type="match status" value="1"/>
</dbReference>
<dbReference type="SUPFAM" id="SSF102705">
    <property type="entry name" value="NIF3 (NGG1p interacting factor 3)-like"/>
    <property type="match status" value="1"/>
</dbReference>
<dbReference type="InterPro" id="IPR036069">
    <property type="entry name" value="DUF34/NIF3_sf"/>
</dbReference>
<dbReference type="Proteomes" id="UP000822862">
    <property type="component" value="Chromosome"/>
</dbReference>
<evidence type="ECO:0000313" key="2">
    <source>
        <dbReference type="Proteomes" id="UP000822862"/>
    </source>
</evidence>
<accession>A0ABX8Z3Y2</accession>
<dbReference type="RefSeq" id="WP_194844871.1">
    <property type="nucleotide sequence ID" value="NZ_CP075585.1"/>
</dbReference>
<evidence type="ECO:0000313" key="1">
    <source>
        <dbReference type="EMBL" id="QZA59028.1"/>
    </source>
</evidence>
<dbReference type="PANTHER" id="PTHR41774">
    <property type="match status" value="1"/>
</dbReference>
<keyword evidence="2" id="KW-1185">Reference proteome</keyword>
<sequence length="113" mass="12938">MKVISKWVKLVIFAPESHADQIRAAAAKAGAGKIGKYSCCSFSVKGVGRFQPEEWSEPWIGKKNQLEEVIEERIEMLCEGIYIKQVVEEISKVHPYEEPAIDIYPVYQRDFFT</sequence>
<dbReference type="PANTHER" id="PTHR41774:SF1">
    <property type="entry name" value="NGG1P INTERACTING FACTOR NIF3"/>
    <property type="match status" value="1"/>
</dbReference>
<reference evidence="1 2" key="2">
    <citation type="submission" date="2021-05" db="EMBL/GenBank/DDBJ databases">
        <title>Ecology and evolution of chlamydial symbionts of arthropods.</title>
        <authorList>
            <person name="Halter T."/>
            <person name="Sixt B.S."/>
            <person name="Toenshoff E.R."/>
            <person name="Koestlbacher S."/>
            <person name="Schulz F."/>
            <person name="Kostanjsek R."/>
            <person name="Collingro A."/>
            <person name="Hendrickx F."/>
            <person name="Horn M."/>
        </authorList>
    </citation>
    <scope>NUCLEOTIDE SEQUENCE [LARGE SCALE GENOMIC DNA]</scope>
    <source>
        <strain evidence="1 2">15C</strain>
    </source>
</reference>
<proteinExistence type="predicted"/>